<dbReference type="EMBL" id="BMAV01002380">
    <property type="protein sequence ID" value="GFY41267.1"/>
    <property type="molecule type" value="Genomic_DNA"/>
</dbReference>
<evidence type="ECO:0000313" key="1">
    <source>
        <dbReference type="EMBL" id="GFY41267.1"/>
    </source>
</evidence>
<keyword evidence="2" id="KW-1185">Reference proteome</keyword>
<organism evidence="1 2">
    <name type="scientific">Trichonephila inaurata madagascariensis</name>
    <dbReference type="NCBI Taxonomy" id="2747483"/>
    <lineage>
        <taxon>Eukaryota</taxon>
        <taxon>Metazoa</taxon>
        <taxon>Ecdysozoa</taxon>
        <taxon>Arthropoda</taxon>
        <taxon>Chelicerata</taxon>
        <taxon>Arachnida</taxon>
        <taxon>Araneae</taxon>
        <taxon>Araneomorphae</taxon>
        <taxon>Entelegynae</taxon>
        <taxon>Araneoidea</taxon>
        <taxon>Nephilidae</taxon>
        <taxon>Trichonephila</taxon>
        <taxon>Trichonephila inaurata</taxon>
    </lineage>
</organism>
<sequence length="94" mass="10460">MRYSKRPITSSALNKMMKKFEATGSLASCQSGSPSTATVVAPTVEQTVQSMSVVATHGECNAREVSRWTEVSYGSVWRALQITLRRYSYKLQHN</sequence>
<proteinExistence type="predicted"/>
<protein>
    <submittedName>
        <fullName evidence="1">Transposable element tc3 transposase</fullName>
    </submittedName>
</protein>
<dbReference type="AlphaFoldDB" id="A0A8X7BSS3"/>
<evidence type="ECO:0000313" key="2">
    <source>
        <dbReference type="Proteomes" id="UP000886998"/>
    </source>
</evidence>
<comment type="caution">
    <text evidence="1">The sequence shown here is derived from an EMBL/GenBank/DDBJ whole genome shotgun (WGS) entry which is preliminary data.</text>
</comment>
<dbReference type="Proteomes" id="UP000886998">
    <property type="component" value="Unassembled WGS sequence"/>
</dbReference>
<dbReference type="OrthoDB" id="9979538at2759"/>
<accession>A0A8X7BSS3</accession>
<name>A0A8X7BSS3_9ARAC</name>
<reference evidence="1" key="1">
    <citation type="submission" date="2020-08" db="EMBL/GenBank/DDBJ databases">
        <title>Multicomponent nature underlies the extraordinary mechanical properties of spider dragline silk.</title>
        <authorList>
            <person name="Kono N."/>
            <person name="Nakamura H."/>
            <person name="Mori M."/>
            <person name="Yoshida Y."/>
            <person name="Ohtoshi R."/>
            <person name="Malay A.D."/>
            <person name="Moran D.A.P."/>
            <person name="Tomita M."/>
            <person name="Numata K."/>
            <person name="Arakawa K."/>
        </authorList>
    </citation>
    <scope>NUCLEOTIDE SEQUENCE</scope>
</reference>
<gene>
    <name evidence="1" type="primary">RF55_24064</name>
    <name evidence="1" type="ORF">TNIN_343861</name>
</gene>